<comment type="caution">
    <text evidence="9">The sequence shown here is derived from an EMBL/GenBank/DDBJ whole genome shotgun (WGS) entry which is preliminary data.</text>
</comment>
<evidence type="ECO:0000313" key="9">
    <source>
        <dbReference type="EMBL" id="MCA9754258.1"/>
    </source>
</evidence>
<evidence type="ECO:0000256" key="8">
    <source>
        <dbReference type="SAM" id="MobiDB-lite"/>
    </source>
</evidence>
<proteinExistence type="inferred from homology"/>
<reference evidence="9" key="2">
    <citation type="journal article" date="2021" name="Microbiome">
        <title>Successional dynamics and alternative stable states in a saline activated sludge microbial community over 9 years.</title>
        <authorList>
            <person name="Wang Y."/>
            <person name="Ye J."/>
            <person name="Ju F."/>
            <person name="Liu L."/>
            <person name="Boyd J.A."/>
            <person name="Deng Y."/>
            <person name="Parks D.H."/>
            <person name="Jiang X."/>
            <person name="Yin X."/>
            <person name="Woodcroft B.J."/>
            <person name="Tyson G.W."/>
            <person name="Hugenholtz P."/>
            <person name="Polz M.F."/>
            <person name="Zhang T."/>
        </authorList>
    </citation>
    <scope>NUCLEOTIDE SEQUENCE</scope>
    <source>
        <strain evidence="9">HKST-UBA02</strain>
    </source>
</reference>
<accession>A0A956N8J7</accession>
<dbReference type="GO" id="GO:0003735">
    <property type="term" value="F:structural constituent of ribosome"/>
    <property type="evidence" value="ECO:0007669"/>
    <property type="project" value="InterPro"/>
</dbReference>
<evidence type="ECO:0000256" key="3">
    <source>
        <dbReference type="ARBA" id="ARBA00023274"/>
    </source>
</evidence>
<comment type="function">
    <text evidence="5 7">This protein is one of the early assembly proteins of the 50S ribosomal subunit, although it is not seen to bind rRNA by itself. It is important during the early stages of 50S assembly.</text>
</comment>
<evidence type="ECO:0000256" key="5">
    <source>
        <dbReference type="HAMAP-Rule" id="MF_01366"/>
    </source>
</evidence>
<dbReference type="InterPro" id="IPR036899">
    <property type="entry name" value="Ribosomal_uL13_sf"/>
</dbReference>
<name>A0A956N8J7_UNCEI</name>
<dbReference type="InterPro" id="IPR005823">
    <property type="entry name" value="Ribosomal_uL13_bac-type"/>
</dbReference>
<dbReference type="EMBL" id="JAGQHS010000001">
    <property type="protein sequence ID" value="MCA9754258.1"/>
    <property type="molecule type" value="Genomic_DNA"/>
</dbReference>
<dbReference type="HAMAP" id="MF_01366">
    <property type="entry name" value="Ribosomal_uL13"/>
    <property type="match status" value="1"/>
</dbReference>
<dbReference type="PROSITE" id="PS00783">
    <property type="entry name" value="RIBOSOMAL_L13"/>
    <property type="match status" value="1"/>
</dbReference>
<keyword evidence="2 5" id="KW-0689">Ribosomal protein</keyword>
<dbReference type="NCBIfam" id="TIGR01066">
    <property type="entry name" value="rplM_bact"/>
    <property type="match status" value="1"/>
</dbReference>
<dbReference type="CDD" id="cd00392">
    <property type="entry name" value="Ribosomal_L13"/>
    <property type="match status" value="1"/>
</dbReference>
<gene>
    <name evidence="5 7 9" type="primary">rplM</name>
    <name evidence="9" type="ORF">KDA27_00540</name>
</gene>
<dbReference type="PANTHER" id="PTHR11545:SF2">
    <property type="entry name" value="LARGE RIBOSOMAL SUBUNIT PROTEIN UL13M"/>
    <property type="match status" value="1"/>
</dbReference>
<dbReference type="PANTHER" id="PTHR11545">
    <property type="entry name" value="RIBOSOMAL PROTEIN L13"/>
    <property type="match status" value="1"/>
</dbReference>
<keyword evidence="3 5" id="KW-0687">Ribonucleoprotein</keyword>
<dbReference type="Pfam" id="PF00572">
    <property type="entry name" value="Ribosomal_L13"/>
    <property type="match status" value="1"/>
</dbReference>
<evidence type="ECO:0000256" key="7">
    <source>
        <dbReference type="RuleBase" id="RU003878"/>
    </source>
</evidence>
<evidence type="ECO:0000256" key="4">
    <source>
        <dbReference type="ARBA" id="ARBA00035201"/>
    </source>
</evidence>
<sequence length="153" mass="17110">MSTYATKAKDVQRRWFLVDADGETLGRLASEVAYLLRGKHNPMYVPYLDTGDHVVVVNASRIRVTGRKLEDKYYFRHTGYPGGARTTTLSVRLQKEPGEVIRDAVKGMLPKGPLGRQMLRKLKVYDGPEHKQEAQQPVPYELGKGGKAVPAAE</sequence>
<dbReference type="InterPro" id="IPR023563">
    <property type="entry name" value="Ribosomal_uL13_CS"/>
</dbReference>
<comment type="subunit">
    <text evidence="5">Part of the 50S ribosomal subunit.</text>
</comment>
<protein>
    <recommendedName>
        <fullName evidence="4 5">Large ribosomal subunit protein uL13</fullName>
    </recommendedName>
</protein>
<evidence type="ECO:0000256" key="2">
    <source>
        <dbReference type="ARBA" id="ARBA00022980"/>
    </source>
</evidence>
<evidence type="ECO:0000313" key="10">
    <source>
        <dbReference type="Proteomes" id="UP000739538"/>
    </source>
</evidence>
<feature type="region of interest" description="Disordered" evidence="8">
    <location>
        <begin position="128"/>
        <end position="153"/>
    </location>
</feature>
<reference evidence="9" key="1">
    <citation type="submission" date="2020-04" db="EMBL/GenBank/DDBJ databases">
        <authorList>
            <person name="Zhang T."/>
        </authorList>
    </citation>
    <scope>NUCLEOTIDE SEQUENCE</scope>
    <source>
        <strain evidence="9">HKST-UBA02</strain>
    </source>
</reference>
<dbReference type="Gene3D" id="3.90.1180.10">
    <property type="entry name" value="Ribosomal protein L13"/>
    <property type="match status" value="1"/>
</dbReference>
<dbReference type="SUPFAM" id="SSF52161">
    <property type="entry name" value="Ribosomal protein L13"/>
    <property type="match status" value="1"/>
</dbReference>
<organism evidence="9 10">
    <name type="scientific">Eiseniibacteriota bacterium</name>
    <dbReference type="NCBI Taxonomy" id="2212470"/>
    <lineage>
        <taxon>Bacteria</taxon>
        <taxon>Candidatus Eiseniibacteriota</taxon>
    </lineage>
</organism>
<comment type="similarity">
    <text evidence="1 5 6">Belongs to the universal ribosomal protein uL13 family.</text>
</comment>
<dbReference type="Proteomes" id="UP000739538">
    <property type="component" value="Unassembled WGS sequence"/>
</dbReference>
<dbReference type="PIRSF" id="PIRSF002181">
    <property type="entry name" value="Ribosomal_L13"/>
    <property type="match status" value="1"/>
</dbReference>
<dbReference type="GO" id="GO:0017148">
    <property type="term" value="P:negative regulation of translation"/>
    <property type="evidence" value="ECO:0007669"/>
    <property type="project" value="TreeGrafter"/>
</dbReference>
<dbReference type="AlphaFoldDB" id="A0A956N8J7"/>
<evidence type="ECO:0000256" key="1">
    <source>
        <dbReference type="ARBA" id="ARBA00006227"/>
    </source>
</evidence>
<dbReference type="InterPro" id="IPR005822">
    <property type="entry name" value="Ribosomal_uL13"/>
</dbReference>
<dbReference type="GO" id="GO:0003729">
    <property type="term" value="F:mRNA binding"/>
    <property type="evidence" value="ECO:0007669"/>
    <property type="project" value="TreeGrafter"/>
</dbReference>
<dbReference type="FunFam" id="3.90.1180.10:FF:000001">
    <property type="entry name" value="50S ribosomal protein L13"/>
    <property type="match status" value="1"/>
</dbReference>
<dbReference type="GO" id="GO:0006412">
    <property type="term" value="P:translation"/>
    <property type="evidence" value="ECO:0007669"/>
    <property type="project" value="UniProtKB-UniRule"/>
</dbReference>
<dbReference type="GO" id="GO:0022625">
    <property type="term" value="C:cytosolic large ribosomal subunit"/>
    <property type="evidence" value="ECO:0007669"/>
    <property type="project" value="TreeGrafter"/>
</dbReference>
<evidence type="ECO:0000256" key="6">
    <source>
        <dbReference type="RuleBase" id="RU003877"/>
    </source>
</evidence>